<dbReference type="HAMAP" id="MF_00228">
    <property type="entry name" value="Thz_kinase"/>
    <property type="match status" value="1"/>
</dbReference>
<dbReference type="CDD" id="cd01170">
    <property type="entry name" value="THZ_kinase"/>
    <property type="match status" value="1"/>
</dbReference>
<comment type="catalytic activity">
    <reaction evidence="1 11">
        <text>5-(2-hydroxyethyl)-4-methylthiazole + ATP = 4-methyl-5-(2-phosphooxyethyl)-thiazole + ADP + H(+)</text>
        <dbReference type="Rhea" id="RHEA:24212"/>
        <dbReference type="ChEBI" id="CHEBI:15378"/>
        <dbReference type="ChEBI" id="CHEBI:17957"/>
        <dbReference type="ChEBI" id="CHEBI:30616"/>
        <dbReference type="ChEBI" id="CHEBI:58296"/>
        <dbReference type="ChEBI" id="CHEBI:456216"/>
        <dbReference type="EC" id="2.7.1.50"/>
    </reaction>
</comment>
<dbReference type="RefSeq" id="WP_390308594.1">
    <property type="nucleotide sequence ID" value="NZ_JBHSNQ010000009.1"/>
</dbReference>
<evidence type="ECO:0000313" key="12">
    <source>
        <dbReference type="EMBL" id="MFC5540363.1"/>
    </source>
</evidence>
<keyword evidence="7 11" id="KW-0418">Kinase</keyword>
<evidence type="ECO:0000256" key="4">
    <source>
        <dbReference type="ARBA" id="ARBA00022679"/>
    </source>
</evidence>
<accession>A0ABW0R6G2</accession>
<comment type="pathway">
    <text evidence="3 11">Cofactor biosynthesis; thiamine diphosphate biosynthesis; 4-methyl-5-(2-phosphoethyl)-thiazole from 5-(2-hydroxyethyl)-4-methylthiazole: step 1/1.</text>
</comment>
<dbReference type="SUPFAM" id="SSF53613">
    <property type="entry name" value="Ribokinase-like"/>
    <property type="match status" value="1"/>
</dbReference>
<keyword evidence="8 11" id="KW-0067">ATP-binding</keyword>
<feature type="binding site" evidence="11">
    <location>
        <position position="38"/>
    </location>
    <ligand>
        <name>substrate</name>
    </ligand>
</feature>
<dbReference type="NCBIfam" id="NF006830">
    <property type="entry name" value="PRK09355.1"/>
    <property type="match status" value="1"/>
</dbReference>
<dbReference type="NCBIfam" id="TIGR00694">
    <property type="entry name" value="thiM"/>
    <property type="match status" value="1"/>
</dbReference>
<name>A0ABW0R6G2_9BACL</name>
<dbReference type="GO" id="GO:0004417">
    <property type="term" value="F:hydroxyethylthiazole kinase activity"/>
    <property type="evidence" value="ECO:0007669"/>
    <property type="project" value="UniProtKB-EC"/>
</dbReference>
<keyword evidence="4 11" id="KW-0808">Transferase</keyword>
<proteinExistence type="inferred from homology"/>
<protein>
    <recommendedName>
        <fullName evidence="11">Hydroxyethylthiazole kinase</fullName>
        <ecNumber evidence="11">2.7.1.50</ecNumber>
    </recommendedName>
    <alternativeName>
        <fullName evidence="11">4-methyl-5-beta-hydroxyethylthiazole kinase</fullName>
        <shortName evidence="11">TH kinase</shortName>
        <shortName evidence="11">Thz kinase</shortName>
    </alternativeName>
</protein>
<evidence type="ECO:0000256" key="8">
    <source>
        <dbReference type="ARBA" id="ARBA00022840"/>
    </source>
</evidence>
<evidence type="ECO:0000256" key="3">
    <source>
        <dbReference type="ARBA" id="ARBA00004868"/>
    </source>
</evidence>
<feature type="binding site" evidence="11">
    <location>
        <position position="114"/>
    </location>
    <ligand>
        <name>ATP</name>
        <dbReference type="ChEBI" id="CHEBI:30616"/>
    </ligand>
</feature>
<keyword evidence="9 11" id="KW-0460">Magnesium</keyword>
<dbReference type="Proteomes" id="UP001595978">
    <property type="component" value="Unassembled WGS sequence"/>
</dbReference>
<keyword evidence="6 11" id="KW-0547">Nucleotide-binding</keyword>
<evidence type="ECO:0000256" key="10">
    <source>
        <dbReference type="ARBA" id="ARBA00022977"/>
    </source>
</evidence>
<comment type="similarity">
    <text evidence="11">Belongs to the Thz kinase family.</text>
</comment>
<dbReference type="Pfam" id="PF02110">
    <property type="entry name" value="HK"/>
    <property type="match status" value="1"/>
</dbReference>
<evidence type="ECO:0000256" key="2">
    <source>
        <dbReference type="ARBA" id="ARBA00001946"/>
    </source>
</evidence>
<evidence type="ECO:0000256" key="5">
    <source>
        <dbReference type="ARBA" id="ARBA00022723"/>
    </source>
</evidence>
<dbReference type="PRINTS" id="PR01099">
    <property type="entry name" value="HYETHTZKNASE"/>
</dbReference>
<keyword evidence="10 11" id="KW-0784">Thiamine biosynthesis</keyword>
<keyword evidence="13" id="KW-1185">Reference proteome</keyword>
<comment type="caution">
    <text evidence="12">The sequence shown here is derived from an EMBL/GenBank/DDBJ whole genome shotgun (WGS) entry which is preliminary data.</text>
</comment>
<dbReference type="Gene3D" id="3.40.1190.20">
    <property type="match status" value="1"/>
</dbReference>
<reference evidence="13" key="1">
    <citation type="journal article" date="2019" name="Int. J. Syst. Evol. Microbiol.">
        <title>The Global Catalogue of Microorganisms (GCM) 10K type strain sequencing project: providing services to taxonomists for standard genome sequencing and annotation.</title>
        <authorList>
            <consortium name="The Broad Institute Genomics Platform"/>
            <consortium name="The Broad Institute Genome Sequencing Center for Infectious Disease"/>
            <person name="Wu L."/>
            <person name="Ma J."/>
        </authorList>
    </citation>
    <scope>NUCLEOTIDE SEQUENCE [LARGE SCALE GENOMIC DNA]</scope>
    <source>
        <strain evidence="13">CCUG 56331</strain>
    </source>
</reference>
<organism evidence="12 13">
    <name type="scientific">Ureibacillus suwonensis</name>
    <dbReference type="NCBI Taxonomy" id="313007"/>
    <lineage>
        <taxon>Bacteria</taxon>
        <taxon>Bacillati</taxon>
        <taxon>Bacillota</taxon>
        <taxon>Bacilli</taxon>
        <taxon>Bacillales</taxon>
        <taxon>Caryophanaceae</taxon>
        <taxon>Ureibacillus</taxon>
    </lineage>
</organism>
<dbReference type="PIRSF" id="PIRSF000513">
    <property type="entry name" value="Thz_kinase"/>
    <property type="match status" value="1"/>
</dbReference>
<comment type="cofactor">
    <cofactor evidence="2 11">
        <name>Mg(2+)</name>
        <dbReference type="ChEBI" id="CHEBI:18420"/>
    </cofactor>
</comment>
<feature type="binding site" evidence="11">
    <location>
        <position position="187"/>
    </location>
    <ligand>
        <name>substrate</name>
    </ligand>
</feature>
<sequence length="249" mass="26889">MSLYKIRQKNPLIHCITNTVVTNFTANGLLAIGASPVMSDEPLDVEDMTSISDALLINIGTLNKNSVEAMFLAGKKANELNIPVVLDPVGAGATKYRKEVSENLLREIKFDLIRCNAGELAAIAGIDWQAKGVDSGEGEMDIVLVAKDTAKKFGTMVAVSGKEDVVTDGEWILFVRGGHEWMTQVTGTGCLLSAICAGALCLEGDRLENIRNVLADYKKVAEFASKEKYLGSFQVEIINGLHQISRGEL</sequence>
<dbReference type="EC" id="2.7.1.50" evidence="11"/>
<dbReference type="InterPro" id="IPR029056">
    <property type="entry name" value="Ribokinase-like"/>
</dbReference>
<evidence type="ECO:0000256" key="7">
    <source>
        <dbReference type="ARBA" id="ARBA00022777"/>
    </source>
</evidence>
<dbReference type="InterPro" id="IPR000417">
    <property type="entry name" value="Hyethyz_kinase"/>
</dbReference>
<keyword evidence="5 11" id="KW-0479">Metal-binding</keyword>
<dbReference type="EMBL" id="JBHSNQ010000009">
    <property type="protein sequence ID" value="MFC5540363.1"/>
    <property type="molecule type" value="Genomic_DNA"/>
</dbReference>
<comment type="function">
    <text evidence="11">Catalyzes the phosphorylation of the hydroxyl group of 4-methyl-5-beta-hydroxyethylthiazole (THZ).</text>
</comment>
<evidence type="ECO:0000256" key="11">
    <source>
        <dbReference type="HAMAP-Rule" id="MF_00228"/>
    </source>
</evidence>
<evidence type="ECO:0000313" key="13">
    <source>
        <dbReference type="Proteomes" id="UP001595978"/>
    </source>
</evidence>
<evidence type="ECO:0000256" key="9">
    <source>
        <dbReference type="ARBA" id="ARBA00022842"/>
    </source>
</evidence>
<evidence type="ECO:0000256" key="6">
    <source>
        <dbReference type="ARBA" id="ARBA00022741"/>
    </source>
</evidence>
<gene>
    <name evidence="11 12" type="primary">thiM</name>
    <name evidence="12" type="ORF">ACFPOH_00950</name>
</gene>
<evidence type="ECO:0000256" key="1">
    <source>
        <dbReference type="ARBA" id="ARBA00001771"/>
    </source>
</evidence>
<feature type="binding site" evidence="11">
    <location>
        <position position="160"/>
    </location>
    <ligand>
        <name>ATP</name>
        <dbReference type="ChEBI" id="CHEBI:30616"/>
    </ligand>
</feature>